<dbReference type="AlphaFoldDB" id="E5KK09"/>
<evidence type="ECO:0000313" key="3">
    <source>
        <dbReference type="EMBL" id="ADQ42399.1"/>
    </source>
</evidence>
<dbReference type="GO" id="GO:0000160">
    <property type="term" value="P:phosphorelay signal transduction system"/>
    <property type="evidence" value="ECO:0007669"/>
    <property type="project" value="InterPro"/>
</dbReference>
<dbReference type="OMA" id="FEKFWFS"/>
<dbReference type="PANTHER" id="PTHR44520">
    <property type="entry name" value="RESPONSE REGULATOR RCP1-RELATED"/>
    <property type="match status" value="1"/>
</dbReference>
<dbReference type="SUPFAM" id="SSF52172">
    <property type="entry name" value="CheY-like"/>
    <property type="match status" value="1"/>
</dbReference>
<feature type="domain" description="Response regulatory" evidence="2">
    <location>
        <begin position="18"/>
        <end position="142"/>
    </location>
</feature>
<reference evidence="3" key="1">
    <citation type="submission" date="2010-08" db="EMBL/GenBank/DDBJ databases">
        <title>Quorum sensing in methanogenic archaeon.</title>
        <authorList>
            <person name="Zhang G."/>
            <person name="Zhang F."/>
            <person name="Guo X."/>
            <person name="Ding G."/>
            <person name="Zhu J."/>
            <person name="Zhou L."/>
            <person name="Cai S."/>
            <person name="Liu X."/>
            <person name="Luo Y."/>
            <person name="Shi W."/>
            <person name="Dong X."/>
        </authorList>
    </citation>
    <scope>NUCLEOTIDE SEQUENCE</scope>
    <source>
        <strain evidence="3">6Ac</strain>
    </source>
</reference>
<feature type="modified residue" description="4-aspartylphosphate" evidence="1">
    <location>
        <position position="75"/>
    </location>
</feature>
<accession>E5KK09</accession>
<organism evidence="3">
    <name type="scientific">Methanothrix harundinacea</name>
    <dbReference type="NCBI Taxonomy" id="301375"/>
    <lineage>
        <taxon>Archaea</taxon>
        <taxon>Methanobacteriati</taxon>
        <taxon>Methanobacteriota</taxon>
        <taxon>Stenosarchaea group</taxon>
        <taxon>Methanomicrobia</taxon>
        <taxon>Methanotrichales</taxon>
        <taxon>Methanotrichaceae</taxon>
        <taxon>Methanothrix</taxon>
    </lineage>
</organism>
<dbReference type="InterPro" id="IPR001789">
    <property type="entry name" value="Sig_transdc_resp-reg_receiver"/>
</dbReference>
<name>E5KK09_9EURY</name>
<dbReference type="SMART" id="SM00448">
    <property type="entry name" value="REC"/>
    <property type="match status" value="1"/>
</dbReference>
<proteinExistence type="predicted"/>
<evidence type="ECO:0000256" key="1">
    <source>
        <dbReference type="PROSITE-ProRule" id="PRU00169"/>
    </source>
</evidence>
<dbReference type="Gene3D" id="3.40.50.2300">
    <property type="match status" value="1"/>
</dbReference>
<dbReference type="Pfam" id="PF00072">
    <property type="entry name" value="Response_reg"/>
    <property type="match status" value="1"/>
</dbReference>
<dbReference type="InterPro" id="IPR052893">
    <property type="entry name" value="TCS_response_regulator"/>
</dbReference>
<dbReference type="SMR" id="E5KK09"/>
<dbReference type="CDD" id="cd17557">
    <property type="entry name" value="REC_Rcp-like"/>
    <property type="match status" value="1"/>
</dbReference>
<keyword evidence="1" id="KW-0597">Phosphoprotein</keyword>
<sequence>MSYGLDSGDVLEAEDPFIILLVEDNNAHAMLIMRAFERLGFTGRIEWLRDGKAALDYLRLHEGGGRSLPRMVLLDLRLPKVDGHEVLSQIKRSERLRAIPVVVLTTSTSDDDLRRAYSNHVNSYLIKPLSFEDLKRTVEEIKEYWLGWNRSPGPA</sequence>
<evidence type="ECO:0000259" key="2">
    <source>
        <dbReference type="PROSITE" id="PS50110"/>
    </source>
</evidence>
<dbReference type="EMBL" id="HQ188281">
    <property type="protein sequence ID" value="ADQ42399.1"/>
    <property type="molecule type" value="Genomic_DNA"/>
</dbReference>
<protein>
    <submittedName>
        <fullName evidence="3">Response regulator receiver protein</fullName>
    </submittedName>
</protein>
<dbReference type="PROSITE" id="PS50110">
    <property type="entry name" value="RESPONSE_REGULATORY"/>
    <property type="match status" value="1"/>
</dbReference>
<dbReference type="InterPro" id="IPR011006">
    <property type="entry name" value="CheY-like_superfamily"/>
</dbReference>